<accession>A0A8D8H0F4</accession>
<evidence type="ECO:0000256" key="9">
    <source>
        <dbReference type="ARBA" id="ARBA00023136"/>
    </source>
</evidence>
<sequence>MVSGCIFWSFFLTRLLSAFFVHITDCDETYNYWEPVHYLLYGKGFQTWEYSPHFGLRSYLYLLLHAVPAWIIKEITGFNATSLFYCIRVMLAAVCAVAETAMYRSIEIWYEARVARMWLIFQLFSPGMFISSAAFLPREL</sequence>
<dbReference type="Pfam" id="PF03901">
    <property type="entry name" value="Glyco_transf_22"/>
    <property type="match status" value="1"/>
</dbReference>
<evidence type="ECO:0000256" key="4">
    <source>
        <dbReference type="ARBA" id="ARBA00022676"/>
    </source>
</evidence>
<evidence type="ECO:0000256" key="10">
    <source>
        <dbReference type="RuleBase" id="RU363075"/>
    </source>
</evidence>
<evidence type="ECO:0000256" key="11">
    <source>
        <dbReference type="SAM" id="SignalP"/>
    </source>
</evidence>
<evidence type="ECO:0000256" key="2">
    <source>
        <dbReference type="ARBA" id="ARBA00004922"/>
    </source>
</evidence>
<comment type="subcellular location">
    <subcellularLocation>
        <location evidence="1 10">Endoplasmic reticulum membrane</location>
        <topology evidence="1 10">Multi-pass membrane protein</topology>
    </subcellularLocation>
</comment>
<dbReference type="PANTHER" id="PTHR22760:SF2">
    <property type="entry name" value="ALPHA-1,2-MANNOSYLTRANSFERASE ALG9"/>
    <property type="match status" value="1"/>
</dbReference>
<dbReference type="EMBL" id="HBUE01298313">
    <property type="protein sequence ID" value="CAG6577519.1"/>
    <property type="molecule type" value="Transcribed_RNA"/>
</dbReference>
<keyword evidence="4 10" id="KW-0328">Glycosyltransferase</keyword>
<keyword evidence="9 10" id="KW-0472">Membrane</keyword>
<dbReference type="PANTHER" id="PTHR22760">
    <property type="entry name" value="GLYCOSYLTRANSFERASE"/>
    <property type="match status" value="1"/>
</dbReference>
<proteinExistence type="inferred from homology"/>
<dbReference type="EC" id="2.4.1.-" evidence="10"/>
<keyword evidence="5 12" id="KW-0808">Transferase</keyword>
<reference evidence="12" key="1">
    <citation type="submission" date="2021-05" db="EMBL/GenBank/DDBJ databases">
        <authorList>
            <person name="Alioto T."/>
            <person name="Alioto T."/>
            <person name="Gomez Garrido J."/>
        </authorList>
    </citation>
    <scope>NUCLEOTIDE SEQUENCE</scope>
</reference>
<organism evidence="12">
    <name type="scientific">Culex pipiens</name>
    <name type="common">House mosquito</name>
    <dbReference type="NCBI Taxonomy" id="7175"/>
    <lineage>
        <taxon>Eukaryota</taxon>
        <taxon>Metazoa</taxon>
        <taxon>Ecdysozoa</taxon>
        <taxon>Arthropoda</taxon>
        <taxon>Hexapoda</taxon>
        <taxon>Insecta</taxon>
        <taxon>Pterygota</taxon>
        <taxon>Neoptera</taxon>
        <taxon>Endopterygota</taxon>
        <taxon>Diptera</taxon>
        <taxon>Nematocera</taxon>
        <taxon>Culicoidea</taxon>
        <taxon>Culicidae</taxon>
        <taxon>Culicinae</taxon>
        <taxon>Culicini</taxon>
        <taxon>Culex</taxon>
        <taxon>Culex</taxon>
    </lineage>
</organism>
<dbReference type="AlphaFoldDB" id="A0A8D8H0F4"/>
<dbReference type="GO" id="GO:0000026">
    <property type="term" value="F:alpha-1,2-mannosyltransferase activity"/>
    <property type="evidence" value="ECO:0007669"/>
    <property type="project" value="TreeGrafter"/>
</dbReference>
<comment type="similarity">
    <text evidence="3 10">Belongs to the glycosyltransferase 22 family.</text>
</comment>
<evidence type="ECO:0000256" key="6">
    <source>
        <dbReference type="ARBA" id="ARBA00022692"/>
    </source>
</evidence>
<dbReference type="GO" id="GO:0005789">
    <property type="term" value="C:endoplasmic reticulum membrane"/>
    <property type="evidence" value="ECO:0007669"/>
    <property type="project" value="UniProtKB-SubCell"/>
</dbReference>
<keyword evidence="8 10" id="KW-1133">Transmembrane helix</keyword>
<evidence type="ECO:0000256" key="5">
    <source>
        <dbReference type="ARBA" id="ARBA00022679"/>
    </source>
</evidence>
<evidence type="ECO:0000313" key="12">
    <source>
        <dbReference type="EMBL" id="CAG6525812.1"/>
    </source>
</evidence>
<evidence type="ECO:0000256" key="7">
    <source>
        <dbReference type="ARBA" id="ARBA00022824"/>
    </source>
</evidence>
<evidence type="ECO:0000256" key="3">
    <source>
        <dbReference type="ARBA" id="ARBA00007063"/>
    </source>
</evidence>
<feature type="signal peptide" evidence="11">
    <location>
        <begin position="1"/>
        <end position="26"/>
    </location>
</feature>
<keyword evidence="6 10" id="KW-0812">Transmembrane</keyword>
<protein>
    <recommendedName>
        <fullName evidence="10">Mannosyltransferase</fullName>
        <ecNumber evidence="10">2.4.1.-</ecNumber>
    </recommendedName>
</protein>
<dbReference type="GO" id="GO:0006487">
    <property type="term" value="P:protein N-linked glycosylation"/>
    <property type="evidence" value="ECO:0007669"/>
    <property type="project" value="TreeGrafter"/>
</dbReference>
<comment type="caution">
    <text evidence="10">Lacks conserved residue(s) required for the propagation of feature annotation.</text>
</comment>
<dbReference type="UniPathway" id="UPA00378"/>
<dbReference type="InterPro" id="IPR005599">
    <property type="entry name" value="GPI_mannosylTrfase"/>
</dbReference>
<keyword evidence="11" id="KW-0732">Signal</keyword>
<name>A0A8D8H0F4_CULPI</name>
<feature type="transmembrane region" description="Helical" evidence="10">
    <location>
        <begin position="83"/>
        <end position="103"/>
    </location>
</feature>
<evidence type="ECO:0000256" key="1">
    <source>
        <dbReference type="ARBA" id="ARBA00004477"/>
    </source>
</evidence>
<feature type="chain" id="PRO_5033669293" description="Mannosyltransferase" evidence="11">
    <location>
        <begin position="27"/>
        <end position="140"/>
    </location>
</feature>
<feature type="transmembrane region" description="Helical" evidence="10">
    <location>
        <begin position="115"/>
        <end position="136"/>
    </location>
</feature>
<keyword evidence="7 10" id="KW-0256">Endoplasmic reticulum</keyword>
<comment type="pathway">
    <text evidence="2">Protein modification; protein glycosylation.</text>
</comment>
<dbReference type="EMBL" id="HBUE01192380">
    <property type="protein sequence ID" value="CAG6525812.1"/>
    <property type="molecule type" value="Transcribed_RNA"/>
</dbReference>
<evidence type="ECO:0000256" key="8">
    <source>
        <dbReference type="ARBA" id="ARBA00022989"/>
    </source>
</evidence>